<dbReference type="GO" id="GO:0006508">
    <property type="term" value="P:proteolysis"/>
    <property type="evidence" value="ECO:0007669"/>
    <property type="project" value="UniProtKB-KW"/>
</dbReference>
<evidence type="ECO:0000256" key="5">
    <source>
        <dbReference type="ARBA" id="ARBA00022723"/>
    </source>
</evidence>
<dbReference type="OMA" id="MFAFHSQ"/>
<keyword evidence="4" id="KW-0645">Protease</keyword>
<keyword evidence="7" id="KW-0378">Hydrolase</keyword>
<evidence type="ECO:0000256" key="3">
    <source>
        <dbReference type="ARBA" id="ARBA00022645"/>
    </source>
</evidence>
<keyword evidence="8" id="KW-0862">Zinc</keyword>
<proteinExistence type="inferred from homology"/>
<sequence length="466" mass="52292">MRQHSVARKHAHRAHYHGHSLVRLMPAHAADLPALHRLLLDLNADVWAESPAHVDVRAADAEALTEALRQSLSVGVHAETIVADVEKQLLAPYWRAIDKRADATSRPSVAAQLHDPKSWFAEYHDLNEIYEWYQLLTVTHKDRITITRNVGFSHEGRELMAVRFTNHASTKATQIKKQIYVQGGIHAREWISHSTAQYIAYHLATSNDTAITTLLDEAEVVLVPVVNPDGYAYTWTTDRIWRKNRRNNGHGAFGVDLNRNYPAHWGEGGSFTNPFVDKYMGPSAGSEPELQALMAFFDSLPRVVAALDLHSFSQVILRPLGWTGEDAVHESQHKTVGDAMARIIKSVHGKDYVSEKLFDFVLTSGTATDWFYMQSRPLTNLFGAADGKSNDVATMKKMALPPEHATVFRPYSFTLELRPLHPGFGDGFFDGFMLDPSEIVPVGEEVLPAFLHFARFAMENVLTEVR</sequence>
<evidence type="ECO:0000256" key="9">
    <source>
        <dbReference type="ARBA" id="ARBA00023049"/>
    </source>
</evidence>
<keyword evidence="3" id="KW-0121">Carboxypeptidase</keyword>
<evidence type="ECO:0000313" key="13">
    <source>
        <dbReference type="Proteomes" id="UP000054350"/>
    </source>
</evidence>
<evidence type="ECO:0000313" key="12">
    <source>
        <dbReference type="EMBL" id="KNE61188.1"/>
    </source>
</evidence>
<dbReference type="FunFam" id="3.40.630.10:FF:000084">
    <property type="entry name" value="Carboxypeptidase B2"/>
    <property type="match status" value="1"/>
</dbReference>
<reference evidence="12 13" key="1">
    <citation type="submission" date="2009-11" db="EMBL/GenBank/DDBJ databases">
        <title>Annotation of Allomyces macrogynus ATCC 38327.</title>
        <authorList>
            <consortium name="The Broad Institute Genome Sequencing Platform"/>
            <person name="Russ C."/>
            <person name="Cuomo C."/>
            <person name="Burger G."/>
            <person name="Gray M.W."/>
            <person name="Holland P.W.H."/>
            <person name="King N."/>
            <person name="Lang F.B.F."/>
            <person name="Roger A.J."/>
            <person name="Ruiz-Trillo I."/>
            <person name="Young S.K."/>
            <person name="Zeng Q."/>
            <person name="Gargeya S."/>
            <person name="Fitzgerald M."/>
            <person name="Haas B."/>
            <person name="Abouelleil A."/>
            <person name="Alvarado L."/>
            <person name="Arachchi H.M."/>
            <person name="Berlin A."/>
            <person name="Chapman S.B."/>
            <person name="Gearin G."/>
            <person name="Goldberg J."/>
            <person name="Griggs A."/>
            <person name="Gujja S."/>
            <person name="Hansen M."/>
            <person name="Heiman D."/>
            <person name="Howarth C."/>
            <person name="Larimer J."/>
            <person name="Lui A."/>
            <person name="MacDonald P.J.P."/>
            <person name="McCowen C."/>
            <person name="Montmayeur A."/>
            <person name="Murphy C."/>
            <person name="Neiman D."/>
            <person name="Pearson M."/>
            <person name="Priest M."/>
            <person name="Roberts A."/>
            <person name="Saif S."/>
            <person name="Shea T."/>
            <person name="Sisk P."/>
            <person name="Stolte C."/>
            <person name="Sykes S."/>
            <person name="Wortman J."/>
            <person name="Nusbaum C."/>
            <person name="Birren B."/>
        </authorList>
    </citation>
    <scope>NUCLEOTIDE SEQUENCE [LARGE SCALE GENOMIC DNA]</scope>
    <source>
        <strain evidence="12 13">ATCC 38327</strain>
    </source>
</reference>
<dbReference type="Pfam" id="PF00246">
    <property type="entry name" value="Peptidase_M14"/>
    <property type="match status" value="1"/>
</dbReference>
<comment type="similarity">
    <text evidence="2 10">Belongs to the peptidase M14 family.</text>
</comment>
<evidence type="ECO:0000256" key="8">
    <source>
        <dbReference type="ARBA" id="ARBA00022833"/>
    </source>
</evidence>
<dbReference type="PANTHER" id="PTHR11705:SF143">
    <property type="entry name" value="SLL0236 PROTEIN"/>
    <property type="match status" value="1"/>
</dbReference>
<comment type="caution">
    <text evidence="10">Lacks conserved residue(s) required for the propagation of feature annotation.</text>
</comment>
<dbReference type="OrthoDB" id="3626597at2759"/>
<dbReference type="EMBL" id="GG745337">
    <property type="protein sequence ID" value="KNE61188.1"/>
    <property type="molecule type" value="Genomic_DNA"/>
</dbReference>
<evidence type="ECO:0000256" key="7">
    <source>
        <dbReference type="ARBA" id="ARBA00022801"/>
    </source>
</evidence>
<dbReference type="GO" id="GO:0004181">
    <property type="term" value="F:metallocarboxypeptidase activity"/>
    <property type="evidence" value="ECO:0007669"/>
    <property type="project" value="InterPro"/>
</dbReference>
<dbReference type="VEuPathDB" id="FungiDB:AMAG_06938"/>
<keyword evidence="13" id="KW-1185">Reference proteome</keyword>
<evidence type="ECO:0000256" key="4">
    <source>
        <dbReference type="ARBA" id="ARBA00022670"/>
    </source>
</evidence>
<dbReference type="Gene3D" id="3.40.630.10">
    <property type="entry name" value="Zn peptidases"/>
    <property type="match status" value="1"/>
</dbReference>
<keyword evidence="6" id="KW-0732">Signal</keyword>
<dbReference type="SUPFAM" id="SSF53187">
    <property type="entry name" value="Zn-dependent exopeptidases"/>
    <property type="match status" value="1"/>
</dbReference>
<feature type="domain" description="Peptidase M14" evidence="11">
    <location>
        <begin position="122"/>
        <end position="457"/>
    </location>
</feature>
<organism evidence="12 13">
    <name type="scientific">Allomyces macrogynus (strain ATCC 38327)</name>
    <name type="common">Allomyces javanicus var. macrogynus</name>
    <dbReference type="NCBI Taxonomy" id="578462"/>
    <lineage>
        <taxon>Eukaryota</taxon>
        <taxon>Fungi</taxon>
        <taxon>Fungi incertae sedis</taxon>
        <taxon>Blastocladiomycota</taxon>
        <taxon>Blastocladiomycetes</taxon>
        <taxon>Blastocladiales</taxon>
        <taxon>Blastocladiaceae</taxon>
        <taxon>Allomyces</taxon>
    </lineage>
</organism>
<gene>
    <name evidence="12" type="ORF">AMAG_06938</name>
</gene>
<dbReference type="InterPro" id="IPR000834">
    <property type="entry name" value="Peptidase_M14"/>
</dbReference>
<dbReference type="GO" id="GO:0005615">
    <property type="term" value="C:extracellular space"/>
    <property type="evidence" value="ECO:0007669"/>
    <property type="project" value="TreeGrafter"/>
</dbReference>
<name>A0A0L0SF79_ALLM3</name>
<evidence type="ECO:0000256" key="2">
    <source>
        <dbReference type="ARBA" id="ARBA00005988"/>
    </source>
</evidence>
<evidence type="ECO:0000256" key="6">
    <source>
        <dbReference type="ARBA" id="ARBA00022729"/>
    </source>
</evidence>
<keyword evidence="5" id="KW-0479">Metal-binding</keyword>
<protein>
    <recommendedName>
        <fullName evidence="11">Peptidase M14 domain-containing protein</fullName>
    </recommendedName>
</protein>
<dbReference type="eggNOG" id="KOG2650">
    <property type="taxonomic scope" value="Eukaryota"/>
</dbReference>
<evidence type="ECO:0000259" key="11">
    <source>
        <dbReference type="PROSITE" id="PS52035"/>
    </source>
</evidence>
<dbReference type="SMART" id="SM00631">
    <property type="entry name" value="Zn_pept"/>
    <property type="match status" value="1"/>
</dbReference>
<dbReference type="GO" id="GO:0008270">
    <property type="term" value="F:zinc ion binding"/>
    <property type="evidence" value="ECO:0007669"/>
    <property type="project" value="InterPro"/>
</dbReference>
<dbReference type="STRING" id="578462.A0A0L0SF79"/>
<keyword evidence="9" id="KW-0482">Metalloprotease</keyword>
<dbReference type="PROSITE" id="PS00132">
    <property type="entry name" value="CARBOXYPEPT_ZN_1"/>
    <property type="match status" value="1"/>
</dbReference>
<evidence type="ECO:0000256" key="1">
    <source>
        <dbReference type="ARBA" id="ARBA00001947"/>
    </source>
</evidence>
<dbReference type="InterPro" id="IPR057246">
    <property type="entry name" value="CARBOXYPEPT_ZN_1"/>
</dbReference>
<dbReference type="PRINTS" id="PR00765">
    <property type="entry name" value="CRBOXYPTASEA"/>
</dbReference>
<dbReference type="PROSITE" id="PS52035">
    <property type="entry name" value="PEPTIDASE_M14"/>
    <property type="match status" value="1"/>
</dbReference>
<accession>A0A0L0SF79</accession>
<evidence type="ECO:0000256" key="10">
    <source>
        <dbReference type="PROSITE-ProRule" id="PRU01379"/>
    </source>
</evidence>
<comment type="cofactor">
    <cofactor evidence="1">
        <name>Zn(2+)</name>
        <dbReference type="ChEBI" id="CHEBI:29105"/>
    </cofactor>
</comment>
<dbReference type="AlphaFoldDB" id="A0A0L0SF79"/>
<dbReference type="Proteomes" id="UP000054350">
    <property type="component" value="Unassembled WGS sequence"/>
</dbReference>
<reference evidence="13" key="2">
    <citation type="submission" date="2009-11" db="EMBL/GenBank/DDBJ databases">
        <title>The Genome Sequence of Allomyces macrogynus strain ATCC 38327.</title>
        <authorList>
            <consortium name="The Broad Institute Genome Sequencing Platform"/>
            <person name="Russ C."/>
            <person name="Cuomo C."/>
            <person name="Shea T."/>
            <person name="Young S.K."/>
            <person name="Zeng Q."/>
            <person name="Koehrsen M."/>
            <person name="Haas B."/>
            <person name="Borodovsky M."/>
            <person name="Guigo R."/>
            <person name="Alvarado L."/>
            <person name="Berlin A."/>
            <person name="Borenstein D."/>
            <person name="Chen Z."/>
            <person name="Engels R."/>
            <person name="Freedman E."/>
            <person name="Gellesch M."/>
            <person name="Goldberg J."/>
            <person name="Griggs A."/>
            <person name="Gujja S."/>
            <person name="Heiman D."/>
            <person name="Hepburn T."/>
            <person name="Howarth C."/>
            <person name="Jen D."/>
            <person name="Larson L."/>
            <person name="Lewis B."/>
            <person name="Mehta T."/>
            <person name="Park D."/>
            <person name="Pearson M."/>
            <person name="Roberts A."/>
            <person name="Saif S."/>
            <person name="Shenoy N."/>
            <person name="Sisk P."/>
            <person name="Stolte C."/>
            <person name="Sykes S."/>
            <person name="Walk T."/>
            <person name="White J."/>
            <person name="Yandava C."/>
            <person name="Burger G."/>
            <person name="Gray M.W."/>
            <person name="Holland P.W.H."/>
            <person name="King N."/>
            <person name="Lang F.B.F."/>
            <person name="Roger A.J."/>
            <person name="Ruiz-Trillo I."/>
            <person name="Lander E."/>
            <person name="Nusbaum C."/>
        </authorList>
    </citation>
    <scope>NUCLEOTIDE SEQUENCE [LARGE SCALE GENOMIC DNA]</scope>
    <source>
        <strain evidence="13">ATCC 38327</strain>
    </source>
</reference>
<dbReference type="PANTHER" id="PTHR11705">
    <property type="entry name" value="PROTEASE FAMILY M14 CARBOXYPEPTIDASE A,B"/>
    <property type="match status" value="1"/>
</dbReference>